<reference evidence="1 2" key="1">
    <citation type="submission" date="2021-02" db="EMBL/GenBank/DDBJ databases">
        <title>Porcisia hertigi Genome sequencing and assembly.</title>
        <authorList>
            <person name="Almutairi H."/>
            <person name="Gatherer D."/>
        </authorList>
    </citation>
    <scope>NUCLEOTIDE SEQUENCE [LARGE SCALE GENOMIC DNA]</scope>
    <source>
        <strain evidence="1 2">C119</strain>
    </source>
</reference>
<comment type="caution">
    <text evidence="1">The sequence shown here is derived from an EMBL/GenBank/DDBJ whole genome shotgun (WGS) entry which is preliminary data.</text>
</comment>
<dbReference type="AlphaFoldDB" id="A0A836IT62"/>
<dbReference type="KEGG" id="phet:94291043"/>
<dbReference type="Proteomes" id="UP000674318">
    <property type="component" value="Chromosome 21"/>
</dbReference>
<keyword evidence="2" id="KW-1185">Reference proteome</keyword>
<proteinExistence type="predicted"/>
<accession>A0A836IT62</accession>
<evidence type="ECO:0000313" key="2">
    <source>
        <dbReference type="Proteomes" id="UP000674318"/>
    </source>
</evidence>
<name>A0A836IT62_9TRYP</name>
<evidence type="ECO:0000313" key="1">
    <source>
        <dbReference type="EMBL" id="KAG5505661.1"/>
    </source>
</evidence>
<organism evidence="1 2">
    <name type="scientific">Porcisia hertigi</name>
    <dbReference type="NCBI Taxonomy" id="2761500"/>
    <lineage>
        <taxon>Eukaryota</taxon>
        <taxon>Discoba</taxon>
        <taxon>Euglenozoa</taxon>
        <taxon>Kinetoplastea</taxon>
        <taxon>Metakinetoplastina</taxon>
        <taxon>Trypanosomatida</taxon>
        <taxon>Trypanosomatidae</taxon>
        <taxon>Leishmaniinae</taxon>
        <taxon>Porcisia</taxon>
    </lineage>
</organism>
<protein>
    <submittedName>
        <fullName evidence="1">Uncharacterized protein</fullName>
    </submittedName>
</protein>
<dbReference type="GeneID" id="94291043"/>
<sequence>MLHEVNIGTSDILHGGGHGGVEVDTQQQAPALSVVEEHVQRMRLELCGQRRPPSGYASTISIPGTAAGLARVAVLIDLLDQIRYWATEEASIFKDEPSVLAETETPEAVVACLCSQRPHLVAQALRAVRPMMGHYQTASEIRRVMADLWAQRERVHSAEPLPEGCDPLLSTLADVLEQQRGFLPVLVETLSTATAVLIHDGAACVDSDGASNADDVSGGSVSLRRRAAPLVVALRETTMVHQMEAAMRRCPDVVQLQVEGVSFCAALVDLPWPLATEIKDEEETCTSLADIIAHSDGVLDVLRGALLRHRQHLRICRGVIHVWRVCAHRPGNRIALLQHGAYASALQQLREVGPYTVDVWREIAETVGYFIPLLDAFQRRSLALTLRDLLQRRPQLEAVELVLALLLSLLMVADSRHKGGDGGGGGKSDDVFSMYAMYPQPPVAASSPDATNTSVAGHQRRTETVLHLSPLQWHPARHHHHGGASAADGDTWHFLLERCMVPQLVSGLHEYLSNCEAVDEEDASQVDRVCRLAEAVLGFF</sequence>
<dbReference type="RefSeq" id="XP_067757329.1">
    <property type="nucleotide sequence ID" value="XM_067900966.1"/>
</dbReference>
<dbReference type="OrthoDB" id="245901at2759"/>
<gene>
    <name evidence="1" type="ORF">JKF63_04996</name>
</gene>
<dbReference type="EMBL" id="JAFJZO010000021">
    <property type="protein sequence ID" value="KAG5505661.1"/>
    <property type="molecule type" value="Genomic_DNA"/>
</dbReference>